<accession>A0A069STL7</accession>
<proteinExistence type="predicted"/>
<organism evidence="1 2">
    <name type="scientific">Phocaeicola vulgatus str. 3975 RP4</name>
    <dbReference type="NCBI Taxonomy" id="1339352"/>
    <lineage>
        <taxon>Bacteria</taxon>
        <taxon>Pseudomonadati</taxon>
        <taxon>Bacteroidota</taxon>
        <taxon>Bacteroidia</taxon>
        <taxon>Bacteroidales</taxon>
        <taxon>Bacteroidaceae</taxon>
        <taxon>Phocaeicola</taxon>
    </lineage>
</organism>
<evidence type="ECO:0000313" key="2">
    <source>
        <dbReference type="Proteomes" id="UP000027661"/>
    </source>
</evidence>
<reference evidence="1 2" key="1">
    <citation type="submission" date="2014-04" db="EMBL/GenBank/DDBJ databases">
        <authorList>
            <person name="Sears C."/>
            <person name="Carroll K."/>
            <person name="Sack B.R."/>
            <person name="Qadri F."/>
            <person name="Myers L.L."/>
            <person name="Chung G.-T."/>
            <person name="Escheverria P."/>
            <person name="Fraser C.M."/>
            <person name="Sadzewicz L."/>
            <person name="Shefchek K.A."/>
            <person name="Tallon L."/>
            <person name="Das S.P."/>
            <person name="Daugherty S."/>
            <person name="Mongodin E.F."/>
        </authorList>
    </citation>
    <scope>NUCLEOTIDE SEQUENCE [LARGE SCALE GENOMIC DNA]</scope>
    <source>
        <strain evidence="1 2">3975 RP4</strain>
    </source>
</reference>
<evidence type="ECO:0000313" key="1">
    <source>
        <dbReference type="EMBL" id="KDS55121.1"/>
    </source>
</evidence>
<dbReference type="AlphaFoldDB" id="A0A069STL7"/>
<name>A0A069STL7_PHOVU</name>
<sequence length="65" mass="7257">MLDVTAKLGTGFRGTCCKIRQNLYQDSEYFSKESRSFEAAQAYRVYCTSLLCPPDRAGLCNKHGG</sequence>
<gene>
    <name evidence="1" type="ORF">M099_1324</name>
</gene>
<protein>
    <submittedName>
        <fullName evidence="1">Uncharacterized protein</fullName>
    </submittedName>
</protein>
<comment type="caution">
    <text evidence="1">The sequence shown here is derived from an EMBL/GenBank/DDBJ whole genome shotgun (WGS) entry which is preliminary data.</text>
</comment>
<dbReference type="EMBL" id="JNHM01000014">
    <property type="protein sequence ID" value="KDS55121.1"/>
    <property type="molecule type" value="Genomic_DNA"/>
</dbReference>
<dbReference type="Proteomes" id="UP000027661">
    <property type="component" value="Unassembled WGS sequence"/>
</dbReference>